<sequence length="272" mass="32286">MKSNLMIVEGIPGSGKSTTAHFMKEHLEKEGFKVKLFQEGDTSHPADYESTACLNEGQFNAKLERFPDHRESIKESAKKRGDHYFISYRHFLDTAPSVVECLASYDVYELDLDTFEEVSYNYWKEFVEETDFGDDVYIFECCFLQNPFTKFIAMHNAEPERLENHLKKISSLIEPLNPLLIYFYQENLDQSFHHVYEERSQEWREFFTDYHVNQGYGKENGLKGYQGLVEFLEMRRDLELRILEGLPVRHMLIENGEKDWELYYEKMKEAIK</sequence>
<gene>
    <name evidence="1" type="ORF">FHE72_03545</name>
</gene>
<dbReference type="EMBL" id="CP047394">
    <property type="protein sequence ID" value="QHE60210.1"/>
    <property type="molecule type" value="Genomic_DNA"/>
</dbReference>
<dbReference type="Gene3D" id="3.40.50.300">
    <property type="entry name" value="P-loop containing nucleotide triphosphate hydrolases"/>
    <property type="match status" value="1"/>
</dbReference>
<dbReference type="Proteomes" id="UP000465062">
    <property type="component" value="Chromosome"/>
</dbReference>
<dbReference type="SUPFAM" id="SSF52540">
    <property type="entry name" value="P-loop containing nucleoside triphosphate hydrolases"/>
    <property type="match status" value="2"/>
</dbReference>
<dbReference type="RefSeq" id="WP_079530831.1">
    <property type="nucleotide sequence ID" value="NZ_CP047394.1"/>
</dbReference>
<name>A0A6I6UP00_9BACI</name>
<proteinExistence type="predicted"/>
<evidence type="ECO:0000313" key="2">
    <source>
        <dbReference type="Proteomes" id="UP000465062"/>
    </source>
</evidence>
<protein>
    <submittedName>
        <fullName evidence="1">Uncharacterized protein</fullName>
    </submittedName>
</protein>
<accession>A0A6I6UP00</accession>
<dbReference type="InterPro" id="IPR027417">
    <property type="entry name" value="P-loop_NTPase"/>
</dbReference>
<evidence type="ECO:0000313" key="1">
    <source>
        <dbReference type="EMBL" id="QHE60210.1"/>
    </source>
</evidence>
<dbReference type="KEGG" id="bvq:FHE72_03545"/>
<dbReference type="AlphaFoldDB" id="A0A6I6UP00"/>
<organism evidence="1 2">
    <name type="scientific">Rossellomorea vietnamensis</name>
    <dbReference type="NCBI Taxonomy" id="218284"/>
    <lineage>
        <taxon>Bacteria</taxon>
        <taxon>Bacillati</taxon>
        <taxon>Bacillota</taxon>
        <taxon>Bacilli</taxon>
        <taxon>Bacillales</taxon>
        <taxon>Bacillaceae</taxon>
        <taxon>Rossellomorea</taxon>
    </lineage>
</organism>
<reference evidence="1 2" key="1">
    <citation type="submission" date="2019-06" db="EMBL/GenBank/DDBJ databases">
        <title>An operon consisting of a P-type ATPase gene and a transcriptional regular gene given the different cadmium resistance in Bacillus vietamensis 151-6 and Bacillus marisflavi 151-25.</title>
        <authorList>
            <person name="Yu X."/>
        </authorList>
    </citation>
    <scope>NUCLEOTIDE SEQUENCE [LARGE SCALE GENOMIC DNA]</scope>
    <source>
        <strain evidence="1 2">151-6</strain>
    </source>
</reference>